<comment type="caution">
    <text evidence="7">The sequence shown here is derived from an EMBL/GenBank/DDBJ whole genome shotgun (WGS) entry which is preliminary data.</text>
</comment>
<dbReference type="InterPro" id="IPR051848">
    <property type="entry name" value="PGIP"/>
</dbReference>
<dbReference type="SUPFAM" id="SSF52058">
    <property type="entry name" value="L domain-like"/>
    <property type="match status" value="1"/>
</dbReference>
<organism evidence="7 8">
    <name type="scientific">Striga asiatica</name>
    <name type="common">Asiatic witchweed</name>
    <name type="synonym">Buchnera asiatica</name>
    <dbReference type="NCBI Taxonomy" id="4170"/>
    <lineage>
        <taxon>Eukaryota</taxon>
        <taxon>Viridiplantae</taxon>
        <taxon>Streptophyta</taxon>
        <taxon>Embryophyta</taxon>
        <taxon>Tracheophyta</taxon>
        <taxon>Spermatophyta</taxon>
        <taxon>Magnoliopsida</taxon>
        <taxon>eudicotyledons</taxon>
        <taxon>Gunneridae</taxon>
        <taxon>Pentapetalae</taxon>
        <taxon>asterids</taxon>
        <taxon>lamiids</taxon>
        <taxon>Lamiales</taxon>
        <taxon>Orobanchaceae</taxon>
        <taxon>Buchnereae</taxon>
        <taxon>Striga</taxon>
    </lineage>
</organism>
<name>A0A5A7PSV5_STRAF</name>
<keyword evidence="5" id="KW-0732">Signal</keyword>
<dbReference type="Pfam" id="PF00560">
    <property type="entry name" value="LRR_1"/>
    <property type="match status" value="1"/>
</dbReference>
<reference evidence="8" key="1">
    <citation type="journal article" date="2019" name="Curr. Biol.">
        <title>Genome Sequence of Striga asiatica Provides Insight into the Evolution of Plant Parasitism.</title>
        <authorList>
            <person name="Yoshida S."/>
            <person name="Kim S."/>
            <person name="Wafula E.K."/>
            <person name="Tanskanen J."/>
            <person name="Kim Y.M."/>
            <person name="Honaas L."/>
            <person name="Yang Z."/>
            <person name="Spallek T."/>
            <person name="Conn C.E."/>
            <person name="Ichihashi Y."/>
            <person name="Cheong K."/>
            <person name="Cui S."/>
            <person name="Der J.P."/>
            <person name="Gundlach H."/>
            <person name="Jiao Y."/>
            <person name="Hori C."/>
            <person name="Ishida J.K."/>
            <person name="Kasahara H."/>
            <person name="Kiba T."/>
            <person name="Kim M.S."/>
            <person name="Koo N."/>
            <person name="Laohavisit A."/>
            <person name="Lee Y.H."/>
            <person name="Lumba S."/>
            <person name="McCourt P."/>
            <person name="Mortimer J.C."/>
            <person name="Mutuku J.M."/>
            <person name="Nomura T."/>
            <person name="Sasaki-Sekimoto Y."/>
            <person name="Seto Y."/>
            <person name="Wang Y."/>
            <person name="Wakatake T."/>
            <person name="Sakakibara H."/>
            <person name="Demura T."/>
            <person name="Yamaguchi S."/>
            <person name="Yoneyama K."/>
            <person name="Manabe R.I."/>
            <person name="Nelson D.C."/>
            <person name="Schulman A.H."/>
            <person name="Timko M.P."/>
            <person name="dePamphilis C.W."/>
            <person name="Choi D."/>
            <person name="Shirasu K."/>
        </authorList>
    </citation>
    <scope>NUCLEOTIDE SEQUENCE [LARGE SCALE GENOMIC DNA]</scope>
    <source>
        <strain evidence="8">cv. UVA1</strain>
    </source>
</reference>
<keyword evidence="8" id="KW-1185">Reference proteome</keyword>
<evidence type="ECO:0000256" key="3">
    <source>
        <dbReference type="ARBA" id="ARBA00022737"/>
    </source>
</evidence>
<evidence type="ECO:0000256" key="4">
    <source>
        <dbReference type="ARBA" id="ARBA00038043"/>
    </source>
</evidence>
<dbReference type="OrthoDB" id="1748906at2759"/>
<evidence type="ECO:0000313" key="7">
    <source>
        <dbReference type="EMBL" id="GER35953.1"/>
    </source>
</evidence>
<keyword evidence="2" id="KW-0433">Leucine-rich repeat</keyword>
<dbReference type="InterPro" id="IPR013210">
    <property type="entry name" value="LRR_N_plant-typ"/>
</dbReference>
<dbReference type="Proteomes" id="UP000325081">
    <property type="component" value="Unassembled WGS sequence"/>
</dbReference>
<evidence type="ECO:0000259" key="6">
    <source>
        <dbReference type="Pfam" id="PF08263"/>
    </source>
</evidence>
<keyword evidence="3" id="KW-0677">Repeat</keyword>
<keyword evidence="7" id="KW-0808">Transferase</keyword>
<gene>
    <name evidence="7" type="ORF">STAS_12268</name>
</gene>
<keyword evidence="7" id="KW-0418">Kinase</keyword>
<dbReference type="EMBL" id="BKCP01005072">
    <property type="protein sequence ID" value="GER35953.1"/>
    <property type="molecule type" value="Genomic_DNA"/>
</dbReference>
<comment type="subcellular location">
    <subcellularLocation>
        <location evidence="1">Cell envelope</location>
    </subcellularLocation>
</comment>
<protein>
    <submittedName>
        <fullName evidence="7">Leucine-rich repeat receptor-like protein kinase family protein</fullName>
    </submittedName>
</protein>
<feature type="signal peptide" evidence="5">
    <location>
        <begin position="1"/>
        <end position="33"/>
    </location>
</feature>
<comment type="similarity">
    <text evidence="4">Belongs to the polygalacturonase-inhibiting protein family.</text>
</comment>
<feature type="domain" description="Leucine-rich repeat-containing N-terminal plant-type" evidence="6">
    <location>
        <begin position="37"/>
        <end position="74"/>
    </location>
</feature>
<evidence type="ECO:0000256" key="5">
    <source>
        <dbReference type="SAM" id="SignalP"/>
    </source>
</evidence>
<dbReference type="PANTHER" id="PTHR48059:SF30">
    <property type="entry name" value="OS06G0587000 PROTEIN"/>
    <property type="match status" value="1"/>
</dbReference>
<dbReference type="PANTHER" id="PTHR48059">
    <property type="entry name" value="POLYGALACTURONASE INHIBITOR 1"/>
    <property type="match status" value="1"/>
</dbReference>
<evidence type="ECO:0000313" key="8">
    <source>
        <dbReference type="Proteomes" id="UP000325081"/>
    </source>
</evidence>
<feature type="chain" id="PRO_5022984029" evidence="5">
    <location>
        <begin position="34"/>
        <end position="178"/>
    </location>
</feature>
<accession>A0A5A7PSV5</accession>
<dbReference type="Pfam" id="PF08263">
    <property type="entry name" value="LRRNT_2"/>
    <property type="match status" value="1"/>
</dbReference>
<dbReference type="InterPro" id="IPR032675">
    <property type="entry name" value="LRR_dom_sf"/>
</dbReference>
<dbReference type="GO" id="GO:0016301">
    <property type="term" value="F:kinase activity"/>
    <property type="evidence" value="ECO:0007669"/>
    <property type="project" value="UniProtKB-KW"/>
</dbReference>
<dbReference type="Gene3D" id="3.80.10.10">
    <property type="entry name" value="Ribonuclease Inhibitor"/>
    <property type="match status" value="2"/>
</dbReference>
<keyword evidence="7" id="KW-0675">Receptor</keyword>
<evidence type="ECO:0000256" key="2">
    <source>
        <dbReference type="ARBA" id="ARBA00022614"/>
    </source>
</evidence>
<sequence length="178" mass="20048">MFVCSVKVRNMEKVCNVFIFVILMLQPLSSIYADDVNKEAQVLVDIKNLLNGTEDCMQNWDQNGNPCKFSNIVCRSGFVYWINLSENCMELTGLLDDIAEGLADLTYLKALYVIFKHKFLNNNALTGQIPSTLTNIRSLHILLLNNNALTGEILWTLTNITSLEILDLSNNNLTGHSM</sequence>
<dbReference type="InterPro" id="IPR001611">
    <property type="entry name" value="Leu-rich_rpt"/>
</dbReference>
<evidence type="ECO:0000256" key="1">
    <source>
        <dbReference type="ARBA" id="ARBA00004196"/>
    </source>
</evidence>
<proteinExistence type="inferred from homology"/>
<dbReference type="AlphaFoldDB" id="A0A5A7PSV5"/>